<dbReference type="Proteomes" id="UP000017836">
    <property type="component" value="Unassembled WGS sequence"/>
</dbReference>
<keyword evidence="2" id="KW-1185">Reference proteome</keyword>
<reference evidence="2" key="1">
    <citation type="journal article" date="2013" name="Science">
        <title>The Amborella genome and the evolution of flowering plants.</title>
        <authorList>
            <consortium name="Amborella Genome Project"/>
        </authorList>
    </citation>
    <scope>NUCLEOTIDE SEQUENCE [LARGE SCALE GENOMIC DNA]</scope>
</reference>
<proteinExistence type="predicted"/>
<dbReference type="EMBL" id="KI395608">
    <property type="protein sequence ID" value="ERM97989.1"/>
    <property type="molecule type" value="Genomic_DNA"/>
</dbReference>
<protein>
    <submittedName>
        <fullName evidence="1">Uncharacterized protein</fullName>
    </submittedName>
</protein>
<dbReference type="eggNOG" id="ENOG502SW56">
    <property type="taxonomic scope" value="Eukaryota"/>
</dbReference>
<dbReference type="Gramene" id="ERM97989">
    <property type="protein sequence ID" value="ERM97989"/>
    <property type="gene ID" value="AMTR_s00117p00129740"/>
</dbReference>
<sequence length="82" mass="8911">MANAILASVNAKFFPMQILGPYPNGKKAKGCLAAFDTPSENLSGRNSSASSPQISRSWWIMSIGRTRWTPAGKSRPPKFTLL</sequence>
<dbReference type="HOGENOM" id="CLU_2561366_0_0_1"/>
<name>W1NTQ7_AMBTC</name>
<accession>W1NTQ7</accession>
<evidence type="ECO:0000313" key="2">
    <source>
        <dbReference type="Proteomes" id="UP000017836"/>
    </source>
</evidence>
<gene>
    <name evidence="1" type="ORF">AMTR_s00117p00129740</name>
</gene>
<organism evidence="1 2">
    <name type="scientific">Amborella trichopoda</name>
    <dbReference type="NCBI Taxonomy" id="13333"/>
    <lineage>
        <taxon>Eukaryota</taxon>
        <taxon>Viridiplantae</taxon>
        <taxon>Streptophyta</taxon>
        <taxon>Embryophyta</taxon>
        <taxon>Tracheophyta</taxon>
        <taxon>Spermatophyta</taxon>
        <taxon>Magnoliopsida</taxon>
        <taxon>Amborellales</taxon>
        <taxon>Amborellaceae</taxon>
        <taxon>Amborella</taxon>
    </lineage>
</organism>
<evidence type="ECO:0000313" key="1">
    <source>
        <dbReference type="EMBL" id="ERM97989.1"/>
    </source>
</evidence>
<dbReference type="OMA" id="CKSERSM"/>
<dbReference type="AlphaFoldDB" id="W1NTQ7"/>